<name>A0A2P2N076_RHIMU</name>
<protein>
    <submittedName>
        <fullName evidence="1">Protein ALWAYS EARLY 3 isoform X2</fullName>
    </submittedName>
</protein>
<organism evidence="1">
    <name type="scientific">Rhizophora mucronata</name>
    <name type="common">Asiatic mangrove</name>
    <dbReference type="NCBI Taxonomy" id="61149"/>
    <lineage>
        <taxon>Eukaryota</taxon>
        <taxon>Viridiplantae</taxon>
        <taxon>Streptophyta</taxon>
        <taxon>Embryophyta</taxon>
        <taxon>Tracheophyta</taxon>
        <taxon>Spermatophyta</taxon>
        <taxon>Magnoliopsida</taxon>
        <taxon>eudicotyledons</taxon>
        <taxon>Gunneridae</taxon>
        <taxon>Pentapetalae</taxon>
        <taxon>rosids</taxon>
        <taxon>fabids</taxon>
        <taxon>Malpighiales</taxon>
        <taxon>Rhizophoraceae</taxon>
        <taxon>Rhizophora</taxon>
    </lineage>
</organism>
<sequence>MAQRAVVSTWFTNTSHGLKLRK</sequence>
<evidence type="ECO:0000313" key="1">
    <source>
        <dbReference type="EMBL" id="MBX35883.1"/>
    </source>
</evidence>
<dbReference type="AlphaFoldDB" id="A0A2P2N076"/>
<reference evidence="1" key="1">
    <citation type="submission" date="2018-02" db="EMBL/GenBank/DDBJ databases">
        <title>Rhizophora mucronata_Transcriptome.</title>
        <authorList>
            <person name="Meera S.P."/>
            <person name="Sreeshan A."/>
            <person name="Augustine A."/>
        </authorList>
    </citation>
    <scope>NUCLEOTIDE SEQUENCE</scope>
    <source>
        <tissue evidence="1">Leaf</tissue>
    </source>
</reference>
<dbReference type="EMBL" id="GGEC01055399">
    <property type="protein sequence ID" value="MBX35883.1"/>
    <property type="molecule type" value="Transcribed_RNA"/>
</dbReference>
<proteinExistence type="predicted"/>
<accession>A0A2P2N076</accession>